<feature type="domain" description="Putative Flp pilus-assembly TadG-like N-terminal" evidence="1">
    <location>
        <begin position="15"/>
        <end position="61"/>
    </location>
</feature>
<gene>
    <name evidence="2" type="ORF">BI375_11890</name>
</gene>
<name>A0ABX3D236_9VIBR</name>
<organism evidence="2 3">
    <name type="scientific">Vibrio rotiferianus</name>
    <dbReference type="NCBI Taxonomy" id="190895"/>
    <lineage>
        <taxon>Bacteria</taxon>
        <taxon>Pseudomonadati</taxon>
        <taxon>Pseudomonadota</taxon>
        <taxon>Gammaproteobacteria</taxon>
        <taxon>Vibrionales</taxon>
        <taxon>Vibrionaceae</taxon>
        <taxon>Vibrio</taxon>
    </lineage>
</organism>
<dbReference type="Proteomes" id="UP000180133">
    <property type="component" value="Unassembled WGS sequence"/>
</dbReference>
<dbReference type="RefSeq" id="WP_071235337.1">
    <property type="nucleotide sequence ID" value="NZ_KV861319.1"/>
</dbReference>
<comment type="caution">
    <text evidence="2">The sequence shown here is derived from an EMBL/GenBank/DDBJ whole genome shotgun (WGS) entry which is preliminary data.</text>
</comment>
<evidence type="ECO:0000313" key="3">
    <source>
        <dbReference type="Proteomes" id="UP000180133"/>
    </source>
</evidence>
<accession>A0ABX3D236</accession>
<evidence type="ECO:0000259" key="1">
    <source>
        <dbReference type="Pfam" id="PF13400"/>
    </source>
</evidence>
<dbReference type="EMBL" id="MKFT01000062">
    <property type="protein sequence ID" value="OHY88738.1"/>
    <property type="molecule type" value="Genomic_DNA"/>
</dbReference>
<sequence length="432" mass="45013">MLAKGNASSRAKQSGVVLVLVSLLMLFILAMAAFAIDINHQILNKARLQNAVDSAALAGAVVADDTLDVTQAETAAIAMLNSFAAASGNSEMTFTSSNSAVTFSADRQSWVNAASFTLPADEDIYVRVAVTEMPLTQYLSYIFGGNKNVSASAVAGRSAAIAYTCNITPVAMCGDPTAAPGEVWGYNPDGYNPNTDRSPSLIHELKVGDQDNTDMGPGNFQLLDFSAGDVGSGDDSGGNSGGGSALVRQALAGAYNGCAAVGATVTTKPGNSIGPVAQGLNTRLNDFSGPIQNDGTVLPDKYVREPNNLMQEGGTYSGDLYYADYLNELSACEGGGSCPGNIYLGDAGQSGRRVLRVPIVDCTEDSTGKTDFDVLGFGCFFLLQRVENSGQASIFGQFLYDCMINNGATGNNPTDKGPYRIQLYDDPLSGES</sequence>
<reference evidence="2 3" key="1">
    <citation type="submission" date="2016-09" db="EMBL/GenBank/DDBJ databases">
        <title>Isolation, identification and antibiotic sensitivity analysis of bacterial pathogen from juvenile Hippocampus erectus with tail-rotted disease.</title>
        <authorList>
            <person name="Yang Q."/>
        </authorList>
    </citation>
    <scope>NUCLEOTIDE SEQUENCE [LARGE SCALE GENOMIC DNA]</scope>
    <source>
        <strain evidence="2 3">HM-10</strain>
    </source>
</reference>
<dbReference type="Pfam" id="PF13400">
    <property type="entry name" value="Tad"/>
    <property type="match status" value="1"/>
</dbReference>
<proteinExistence type="predicted"/>
<dbReference type="InterPro" id="IPR028087">
    <property type="entry name" value="Tad_N"/>
</dbReference>
<protein>
    <recommendedName>
        <fullName evidence="1">Putative Flp pilus-assembly TadG-like N-terminal domain-containing protein</fullName>
    </recommendedName>
</protein>
<keyword evidence="3" id="KW-1185">Reference proteome</keyword>
<evidence type="ECO:0000313" key="2">
    <source>
        <dbReference type="EMBL" id="OHY88738.1"/>
    </source>
</evidence>